<evidence type="ECO:0000313" key="3">
    <source>
        <dbReference type="Proteomes" id="UP000778951"/>
    </source>
</evidence>
<keyword evidence="1" id="KW-1003">Cell membrane</keyword>
<protein>
    <recommendedName>
        <fullName evidence="1">Putative membrane protein insertion efficiency factor</fullName>
    </recommendedName>
</protein>
<keyword evidence="3" id="KW-1185">Reference proteome</keyword>
<dbReference type="NCBIfam" id="TIGR00278">
    <property type="entry name" value="membrane protein insertion efficiency factor YidD"/>
    <property type="match status" value="1"/>
</dbReference>
<comment type="function">
    <text evidence="1">Could be involved in insertion of integral membrane proteins into the membrane.</text>
</comment>
<dbReference type="InterPro" id="IPR002696">
    <property type="entry name" value="Membr_insert_effic_factor_YidD"/>
</dbReference>
<dbReference type="HAMAP" id="MF_00386">
    <property type="entry name" value="UPF0161_YidD"/>
    <property type="match status" value="1"/>
</dbReference>
<dbReference type="PANTHER" id="PTHR33383:SF1">
    <property type="entry name" value="MEMBRANE PROTEIN INSERTION EFFICIENCY FACTOR-RELATED"/>
    <property type="match status" value="1"/>
</dbReference>
<keyword evidence="1" id="KW-0472">Membrane</keyword>
<dbReference type="GO" id="GO:0005886">
    <property type="term" value="C:plasma membrane"/>
    <property type="evidence" value="ECO:0007669"/>
    <property type="project" value="UniProtKB-SubCell"/>
</dbReference>
<reference evidence="2" key="1">
    <citation type="submission" date="2020-03" db="EMBL/GenBank/DDBJ databases">
        <title>Spirochaetal bacteria isolated from arthropods constitute a novel genus Entomospira genus novum within the order Spirochaetales.</title>
        <authorList>
            <person name="Grana-Miraglia L."/>
            <person name="Sikutova S."/>
            <person name="Fingerle V."/>
            <person name="Sing A."/>
            <person name="Castillo-Ramirez S."/>
            <person name="Margos G."/>
            <person name="Rudolf I."/>
        </authorList>
    </citation>
    <scope>NUCLEOTIDE SEQUENCE</scope>
    <source>
        <strain evidence="2">BR149</strain>
    </source>
</reference>
<organism evidence="2 3">
    <name type="scientific">Entomospira culicis</name>
    <dbReference type="NCBI Taxonomy" id="2719989"/>
    <lineage>
        <taxon>Bacteria</taxon>
        <taxon>Pseudomonadati</taxon>
        <taxon>Spirochaetota</taxon>
        <taxon>Spirochaetia</taxon>
        <taxon>Spirochaetales</taxon>
        <taxon>Spirochaetaceae</taxon>
        <taxon>Entomospira</taxon>
    </lineage>
</organism>
<dbReference type="Proteomes" id="UP000778951">
    <property type="component" value="Unassembled WGS sequence"/>
</dbReference>
<dbReference type="SMART" id="SM01234">
    <property type="entry name" value="Haemolytic"/>
    <property type="match status" value="1"/>
</dbReference>
<comment type="subcellular location">
    <subcellularLocation>
        <location evidence="1">Cell membrane</location>
        <topology evidence="1">Peripheral membrane protein</topology>
        <orientation evidence="1">Cytoplasmic side</orientation>
    </subcellularLocation>
</comment>
<evidence type="ECO:0000313" key="2">
    <source>
        <dbReference type="EMBL" id="NIZ68821.1"/>
    </source>
</evidence>
<accession>A0A968GFE1</accession>
<gene>
    <name evidence="2" type="primary">yidD</name>
    <name evidence="2" type="ORF">HCT48_01115</name>
</gene>
<sequence>MNTLMIALVHCYQKCISPLKRPSCRYYPTCSSYTLQALKKHGPWRGSFLGIKRILRCHPWHEGGIDHVP</sequence>
<comment type="similarity">
    <text evidence="1">Belongs to the UPF0161 family.</text>
</comment>
<evidence type="ECO:0000256" key="1">
    <source>
        <dbReference type="HAMAP-Rule" id="MF_00386"/>
    </source>
</evidence>
<dbReference type="EMBL" id="JAATLM010000001">
    <property type="protein sequence ID" value="NIZ68821.1"/>
    <property type="molecule type" value="Genomic_DNA"/>
</dbReference>
<comment type="caution">
    <text evidence="2">The sequence shown here is derived from an EMBL/GenBank/DDBJ whole genome shotgun (WGS) entry which is preliminary data.</text>
</comment>
<proteinExistence type="inferred from homology"/>
<name>A0A968GFE1_9SPIO</name>
<dbReference type="PANTHER" id="PTHR33383">
    <property type="entry name" value="MEMBRANE PROTEIN INSERTION EFFICIENCY FACTOR-RELATED"/>
    <property type="match status" value="1"/>
</dbReference>
<dbReference type="AlphaFoldDB" id="A0A968GFE1"/>
<dbReference type="Pfam" id="PF01809">
    <property type="entry name" value="YidD"/>
    <property type="match status" value="1"/>
</dbReference>